<proteinExistence type="predicted"/>
<keyword evidence="3 6" id="KW-1133">Transmembrane helix</keyword>
<evidence type="ECO:0000259" key="7">
    <source>
        <dbReference type="Pfam" id="PF13515"/>
    </source>
</evidence>
<feature type="transmembrane region" description="Helical" evidence="6">
    <location>
        <begin position="695"/>
        <end position="713"/>
    </location>
</feature>
<reference evidence="9" key="2">
    <citation type="submission" date="2010-03" db="EMBL/GenBank/DDBJ databases">
        <title>The genome sequence of Coccidioides posadasii strain Silveira.</title>
        <authorList>
            <consortium name="The Broad Institute Genome Sequencing Center for Infectious Disease"/>
            <person name="Neafsey D."/>
            <person name="Orbach M."/>
            <person name="Henn M.R."/>
            <person name="Cole G.T."/>
            <person name="Galgiani J."/>
            <person name="Gardner M.J."/>
            <person name="Kirkland T.N."/>
            <person name="Taylor J.W."/>
            <person name="Young S.K."/>
            <person name="Zeng Q."/>
            <person name="Koehrsen M."/>
            <person name="Alvarado L."/>
            <person name="Berlin A."/>
            <person name="Borenstein D."/>
            <person name="Chapman S.B."/>
            <person name="Chen Z."/>
            <person name="Engels R."/>
            <person name="Freedman E."/>
            <person name="Gellesch M."/>
            <person name="Goldberg J."/>
            <person name="Griggs A."/>
            <person name="Gujja S."/>
            <person name="Heilman E."/>
            <person name="Heiman D."/>
            <person name="Howarth C."/>
            <person name="Jen D."/>
            <person name="Larson L."/>
            <person name="Mehta T."/>
            <person name="Neiman D."/>
            <person name="Park D."/>
            <person name="Pearson M."/>
            <person name="Richards J."/>
            <person name="Roberts A."/>
            <person name="Saif S."/>
            <person name="Shea T."/>
            <person name="Shenoy N."/>
            <person name="Sisk P."/>
            <person name="Stolte C."/>
            <person name="Sykes S."/>
            <person name="Walk T."/>
            <person name="White J."/>
            <person name="Yandava C."/>
            <person name="Haas B."/>
            <person name="Nusbaum C."/>
            <person name="Birren B."/>
        </authorList>
    </citation>
    <scope>NUCLEOTIDE SEQUENCE [LARGE SCALE GENOMIC DNA]</scope>
    <source>
        <strain evidence="9">RMSCC 757 / Silveira</strain>
    </source>
</reference>
<dbReference type="InterPro" id="IPR052430">
    <property type="entry name" value="IVT-Associated"/>
</dbReference>
<feature type="transmembrane region" description="Helical" evidence="6">
    <location>
        <begin position="185"/>
        <end position="208"/>
    </location>
</feature>
<dbReference type="GO" id="GO:0016020">
    <property type="term" value="C:membrane"/>
    <property type="evidence" value="ECO:0007669"/>
    <property type="project" value="UniProtKB-SubCell"/>
</dbReference>
<keyword evidence="9" id="KW-1185">Reference proteome</keyword>
<sequence length="1025" mass="114217">MPWQLYRDGQPCPRHQQPSPRGDPDFDGPRYLRQATVIIPRTGQRVRGTDSLDVILDSPDDQTPLLPQNERPSRISNTKWLRRVNDAKASILTFFASETGRGVLKCSLAYLLGTLATFVPPIAALLGQQDGKHTVATITVYFHPARTRGSMLYALVCASVAFMYALLISIMSMGVSVFFEDAVQFLPLGHAIVVFVFCGGGLGLVGWVKQKMGDPLVNVGCSLASLAIVTVLTKEGAVQRGDISFVKISQVLKMLLMGIFATMAVCFIIFPISARTKLRQALIEATDSLSDMLNVITESFLEGSEELLEQDEFRDVFERYNGSSRDIDKLLKESKFEHYVAGTGNEYRLEKKLALCIQDLAQNIGGLRSAAALQFGLLKQSYGPIHSTGIQKGSSTSRADEMLSSIFSPTSTIRDYPSPSEGITENAGHSTPALTRMDSGTNTGPNSPADIFENFIFHLGPSMKSLAYTLREILGELPYGPAPDFKIAINNKFRISLDRALDLYRTSRNDALNAIYMQKDFIRVKSAEVEADLEEVAASCGHFSFSLQEFAEELKDFLDILDELQLEVEERPGGRSWTWLMPWRSRPKTNGDDDMTDPSIPISSIDPKLMSVSPTGTSGPKENLRYRLWKALRLFRRDETKFAIKVGAGAALYALPAFLHSTRPIYSHWRGEWGLLSYMFVCSMTIGASNTTGYARFFGTCLGAFCALAAWYVAHANVFGLAFLGWAMSLWTAYIIIGQGRGPMGRFIMLTYNLVVLYSYSLSLQDSNNDQDEGGESPLVADIALHRVVAVSSGIIWGIFITRIIWPISARRKLKDGLSLLWLRMSIIWKRDPLSTMTQGGSAIAYYTTKEKLELQRFLARLETLRTAANSEFSLKRPFPNASYGTLLSRTRRMLDAFQALNLEIMKNLTASEGEAAMLRHTLQDRRQLSARITHLLAILASSMKLGYQLYDAPPDIDHSRDRLLARLHHYRKDESASRLTTDEDYALLYAYVLVTGQLRNEIMAVIDEVSRLFGVVNEDIIALH</sequence>
<evidence type="ECO:0000256" key="1">
    <source>
        <dbReference type="ARBA" id="ARBA00004141"/>
    </source>
</evidence>
<feature type="transmembrane region" description="Helical" evidence="6">
    <location>
        <begin position="252"/>
        <end position="272"/>
    </location>
</feature>
<feature type="transmembrane region" description="Helical" evidence="6">
    <location>
        <begin position="152"/>
        <end position="179"/>
    </location>
</feature>
<dbReference type="OMA" id="INEHFRH"/>
<evidence type="ECO:0000313" key="8">
    <source>
        <dbReference type="EMBL" id="EFW22073.1"/>
    </source>
</evidence>
<gene>
    <name evidence="8" type="ORF">CPSG_02230</name>
</gene>
<dbReference type="PANTHER" id="PTHR47804">
    <property type="entry name" value="60S RIBOSOMAL PROTEIN L19"/>
    <property type="match status" value="1"/>
</dbReference>
<reference evidence="9" key="1">
    <citation type="journal article" date="2010" name="Genome Res.">
        <title>Population genomic sequencing of Coccidioides fungi reveals recent hybridization and transposon control.</title>
        <authorList>
            <person name="Neafsey D.E."/>
            <person name="Barker B.M."/>
            <person name="Sharpton T.J."/>
            <person name="Stajich J.E."/>
            <person name="Park D.J."/>
            <person name="Whiston E."/>
            <person name="Hung C.-Y."/>
            <person name="McMahan C."/>
            <person name="White J."/>
            <person name="Sykes S."/>
            <person name="Heiman D."/>
            <person name="Young S."/>
            <person name="Zeng Q."/>
            <person name="Abouelleil A."/>
            <person name="Aftuck L."/>
            <person name="Bessette D."/>
            <person name="Brown A."/>
            <person name="FitzGerald M."/>
            <person name="Lui A."/>
            <person name="Macdonald J.P."/>
            <person name="Priest M."/>
            <person name="Orbach M.J."/>
            <person name="Galgiani J.N."/>
            <person name="Kirkland T.N."/>
            <person name="Cole G.T."/>
            <person name="Birren B.W."/>
            <person name="Henn M.R."/>
            <person name="Taylor J.W."/>
            <person name="Rounsley S.D."/>
        </authorList>
    </citation>
    <scope>NUCLEOTIDE SEQUENCE [LARGE SCALE GENOMIC DNA]</scope>
    <source>
        <strain evidence="9">RMSCC 757 / Silveira</strain>
    </source>
</reference>
<dbReference type="VEuPathDB" id="FungiDB:D8B26_002164"/>
<dbReference type="Pfam" id="PF13515">
    <property type="entry name" value="FUSC_2"/>
    <property type="match status" value="1"/>
</dbReference>
<feature type="transmembrane region" description="Helical" evidence="6">
    <location>
        <begin position="719"/>
        <end position="737"/>
    </location>
</feature>
<dbReference type="AlphaFoldDB" id="E9CV74"/>
<evidence type="ECO:0000313" key="9">
    <source>
        <dbReference type="Proteomes" id="UP000002497"/>
    </source>
</evidence>
<keyword evidence="2 6" id="KW-0812">Transmembrane</keyword>
<feature type="domain" description="Integral membrane bound transporter" evidence="7">
    <location>
        <begin position="665"/>
        <end position="801"/>
    </location>
</feature>
<dbReference type="InterPro" id="IPR023244">
    <property type="entry name" value="Brefeldin_A-sensitivity_4"/>
</dbReference>
<dbReference type="EMBL" id="GL636487">
    <property type="protein sequence ID" value="EFW22073.1"/>
    <property type="molecule type" value="Genomic_DNA"/>
</dbReference>
<dbReference type="Proteomes" id="UP000002497">
    <property type="component" value="Unassembled WGS sequence"/>
</dbReference>
<evidence type="ECO:0000256" key="5">
    <source>
        <dbReference type="SAM" id="MobiDB-lite"/>
    </source>
</evidence>
<evidence type="ECO:0000256" key="3">
    <source>
        <dbReference type="ARBA" id="ARBA00022989"/>
    </source>
</evidence>
<feature type="transmembrane region" description="Helical" evidence="6">
    <location>
        <begin position="744"/>
        <end position="763"/>
    </location>
</feature>
<dbReference type="PANTHER" id="PTHR47804:SF1">
    <property type="entry name" value="DUF2421 DOMAIN-CONTAINING PROTEIN"/>
    <property type="match status" value="1"/>
</dbReference>
<dbReference type="eggNOG" id="KOG4711">
    <property type="taxonomic scope" value="Eukaryota"/>
</dbReference>
<feature type="region of interest" description="Disordered" evidence="5">
    <location>
        <begin position="1"/>
        <end position="29"/>
    </location>
</feature>
<accession>E9CV74</accession>
<keyword evidence="4 6" id="KW-0472">Membrane</keyword>
<dbReference type="HOGENOM" id="CLU_001127_0_0_1"/>
<protein>
    <recommendedName>
        <fullName evidence="7">Integral membrane bound transporter domain-containing protein</fullName>
    </recommendedName>
</protein>
<feature type="transmembrane region" description="Helical" evidence="6">
    <location>
        <begin position="783"/>
        <end position="806"/>
    </location>
</feature>
<dbReference type="VEuPathDB" id="FungiDB:CPSG_02230"/>
<evidence type="ECO:0000256" key="2">
    <source>
        <dbReference type="ARBA" id="ARBA00022692"/>
    </source>
</evidence>
<organism evidence="9">
    <name type="scientific">Coccidioides posadasii (strain RMSCC 757 / Silveira)</name>
    <name type="common">Valley fever fungus</name>
    <dbReference type="NCBI Taxonomy" id="443226"/>
    <lineage>
        <taxon>Eukaryota</taxon>
        <taxon>Fungi</taxon>
        <taxon>Dikarya</taxon>
        <taxon>Ascomycota</taxon>
        <taxon>Pezizomycotina</taxon>
        <taxon>Eurotiomycetes</taxon>
        <taxon>Eurotiomycetidae</taxon>
        <taxon>Onygenales</taxon>
        <taxon>Onygenaceae</taxon>
        <taxon>Coccidioides</taxon>
    </lineage>
</organism>
<evidence type="ECO:0000256" key="6">
    <source>
        <dbReference type="SAM" id="Phobius"/>
    </source>
</evidence>
<name>E9CV74_COCPS</name>
<dbReference type="STRING" id="443226.E9CV74"/>
<dbReference type="PRINTS" id="PR02047">
    <property type="entry name" value="BREFELDNASP4"/>
</dbReference>
<dbReference type="InterPro" id="IPR049453">
    <property type="entry name" value="Memb_transporter_dom"/>
</dbReference>
<dbReference type="OrthoDB" id="68611at2759"/>
<evidence type="ECO:0000256" key="4">
    <source>
        <dbReference type="ARBA" id="ARBA00023136"/>
    </source>
</evidence>
<feature type="transmembrane region" description="Helical" evidence="6">
    <location>
        <begin position="215"/>
        <end position="232"/>
    </location>
</feature>
<comment type="subcellular location">
    <subcellularLocation>
        <location evidence="1">Membrane</location>
        <topology evidence="1">Multi-pass membrane protein</topology>
    </subcellularLocation>
</comment>